<dbReference type="PANTHER" id="PTHR10859">
    <property type="entry name" value="GLYCOSYL TRANSFERASE"/>
    <property type="match status" value="1"/>
</dbReference>
<dbReference type="EMBL" id="CP002219">
    <property type="protein sequence ID" value="ADQ06136.1"/>
    <property type="molecule type" value="Genomic_DNA"/>
</dbReference>
<keyword evidence="9" id="KW-0735">Signal-anchor</keyword>
<name>E4QBW2_CALH1</name>
<comment type="subcellular location">
    <subcellularLocation>
        <location evidence="1">Endoplasmic reticulum membrane</location>
        <topology evidence="1">Single-pass membrane protein</topology>
    </subcellularLocation>
</comment>
<keyword evidence="10" id="KW-1133">Transmembrane helix</keyword>
<dbReference type="Pfam" id="PF00535">
    <property type="entry name" value="Glycos_transf_2"/>
    <property type="match status" value="1"/>
</dbReference>
<protein>
    <recommendedName>
        <fullName evidence="4">dolichyl-phosphate beta-glucosyltransferase</fullName>
        <ecNumber evidence="4">2.4.1.117</ecNumber>
    </recommendedName>
</protein>
<evidence type="ECO:0000256" key="11">
    <source>
        <dbReference type="ARBA" id="ARBA00023136"/>
    </source>
</evidence>
<dbReference type="InterPro" id="IPR001173">
    <property type="entry name" value="Glyco_trans_2-like"/>
</dbReference>
<evidence type="ECO:0000256" key="12">
    <source>
        <dbReference type="ARBA" id="ARBA00045097"/>
    </source>
</evidence>
<feature type="domain" description="Glycosyltransferase 2-like" evidence="13">
    <location>
        <begin position="5"/>
        <end position="160"/>
    </location>
</feature>
<sequence length="241" mass="27450">MKGAIVVPCYNEFFRLHCNFVTWYKLKKQYELIFVDDGSNDGTFRVAERLGKCIRLDKNMGKGYAVRVGILEALKTDPDFVGFTDADLSVSPDQWEKLIAKLKDFDIVTGSRSMPDSVVNRSPMRKLTGKVFSTIVHEVLQLQVHDTQCGLKFFRPEAAKLLFAEPLVANRFAFDIEILLRAKLLELSIAEIGIIWQEQKGSHVKLSSVFEMLKSLIKLASVYNGLSPLEYRKIIQARRVM</sequence>
<reference evidence="14 15" key="2">
    <citation type="journal article" date="2011" name="J. Bacteriol.">
        <title>Complete genome sequences for the anaerobic, extremely thermophilic plant biomass-degrading bacteria Caldicellulosiruptor hydrothermalis, Caldicellulosiruptor kristjanssonii, Caldicellulosiruptor kronotskyensis, Caldicellulosiruptor owensenis, and Caldicellulosiruptor lactoaceticus.</title>
        <authorList>
            <person name="Blumer-Schuette S.E."/>
            <person name="Ozdemir I."/>
            <person name="Mistry D."/>
            <person name="Lucas S."/>
            <person name="Lapidus A."/>
            <person name="Cheng J.F."/>
            <person name="Goodwin L.A."/>
            <person name="Pitluck S."/>
            <person name="Land M.L."/>
            <person name="Hauser L.J."/>
            <person name="Woyke T."/>
            <person name="Mikhailova N."/>
            <person name="Pati A."/>
            <person name="Kyrpides N.C."/>
            <person name="Ivanova N."/>
            <person name="Detter J.C."/>
            <person name="Walston-Davenport K."/>
            <person name="Han S."/>
            <person name="Adams M.W."/>
            <person name="Kelly R.M."/>
        </authorList>
    </citation>
    <scope>NUCLEOTIDE SEQUENCE [LARGE SCALE GENOMIC DNA]</scope>
    <source>
        <strain evidence="15">DSM 18901 / VKM B-2411 / 108</strain>
    </source>
</reference>
<comment type="pathway">
    <text evidence="2">Protein modification; protein glycosylation.</text>
</comment>
<comment type="similarity">
    <text evidence="3">Belongs to the glycosyltransferase 2 family.</text>
</comment>
<dbReference type="CDD" id="cd04188">
    <property type="entry name" value="DPG_synthase"/>
    <property type="match status" value="1"/>
</dbReference>
<evidence type="ECO:0000313" key="15">
    <source>
        <dbReference type="Proteomes" id="UP000006890"/>
    </source>
</evidence>
<dbReference type="Gene3D" id="3.90.550.10">
    <property type="entry name" value="Spore Coat Polysaccharide Biosynthesis Protein SpsA, Chain A"/>
    <property type="match status" value="1"/>
</dbReference>
<evidence type="ECO:0000256" key="8">
    <source>
        <dbReference type="ARBA" id="ARBA00022824"/>
    </source>
</evidence>
<dbReference type="SUPFAM" id="SSF53448">
    <property type="entry name" value="Nucleotide-diphospho-sugar transferases"/>
    <property type="match status" value="1"/>
</dbReference>
<evidence type="ECO:0000256" key="7">
    <source>
        <dbReference type="ARBA" id="ARBA00022692"/>
    </source>
</evidence>
<evidence type="ECO:0000256" key="2">
    <source>
        <dbReference type="ARBA" id="ARBA00004922"/>
    </source>
</evidence>
<evidence type="ECO:0000259" key="13">
    <source>
        <dbReference type="Pfam" id="PF00535"/>
    </source>
</evidence>
<keyword evidence="11" id="KW-0472">Membrane</keyword>
<dbReference type="GO" id="GO:0006487">
    <property type="term" value="P:protein N-linked glycosylation"/>
    <property type="evidence" value="ECO:0007669"/>
    <property type="project" value="TreeGrafter"/>
</dbReference>
<reference key="1">
    <citation type="submission" date="2010-09" db="EMBL/GenBank/DDBJ databases">
        <title>Complete sequence of Caldicellulosiruptor hydrothermalis 108.</title>
        <authorList>
            <consortium name="US DOE Joint Genome Institute"/>
            <person name="Lucas S."/>
            <person name="Copeland A."/>
            <person name="Lapidus A."/>
            <person name="Cheng J.-F."/>
            <person name="Bruce D."/>
            <person name="Goodwin L."/>
            <person name="Pitluck S."/>
            <person name="Davenport K."/>
            <person name="Detter J.C."/>
            <person name="Han C."/>
            <person name="Tapia R."/>
            <person name="Land M."/>
            <person name="Hauser L."/>
            <person name="Chang Y.-J."/>
            <person name="Jeffries C."/>
            <person name="Kyrpides N."/>
            <person name="Ivanova N."/>
            <person name="Mikhailova N."/>
            <person name="Blumer-Schuette S.E."/>
            <person name="Kelly R.M."/>
            <person name="Woyke T."/>
        </authorList>
    </citation>
    <scope>NUCLEOTIDE SEQUENCE</scope>
    <source>
        <strain>108</strain>
    </source>
</reference>
<dbReference type="eggNOG" id="COG0463">
    <property type="taxonomic scope" value="Bacteria"/>
</dbReference>
<accession>E4QBW2</accession>
<evidence type="ECO:0000256" key="4">
    <source>
        <dbReference type="ARBA" id="ARBA00012583"/>
    </source>
</evidence>
<comment type="catalytic activity">
    <reaction evidence="12">
        <text>a di-trans,poly-cis-dolichyl phosphate + UDP-alpha-D-glucose = a di-trans,poly-cis-dolichyl beta-D-glucosyl phosphate + UDP</text>
        <dbReference type="Rhea" id="RHEA:15401"/>
        <dbReference type="Rhea" id="RHEA-COMP:19498"/>
        <dbReference type="Rhea" id="RHEA-COMP:19502"/>
        <dbReference type="ChEBI" id="CHEBI:57525"/>
        <dbReference type="ChEBI" id="CHEBI:57683"/>
        <dbReference type="ChEBI" id="CHEBI:58223"/>
        <dbReference type="ChEBI" id="CHEBI:58885"/>
        <dbReference type="EC" id="2.4.1.117"/>
    </reaction>
    <physiologicalReaction direction="left-to-right" evidence="12">
        <dbReference type="Rhea" id="RHEA:15402"/>
    </physiologicalReaction>
</comment>
<evidence type="ECO:0000256" key="10">
    <source>
        <dbReference type="ARBA" id="ARBA00022989"/>
    </source>
</evidence>
<dbReference type="InterPro" id="IPR035518">
    <property type="entry name" value="DPG_synthase"/>
</dbReference>
<organism evidence="14 15">
    <name type="scientific">Caldicellulosiruptor hydrothermalis (strain DSM 18901 / VKM B-2411 / 108)</name>
    <dbReference type="NCBI Taxonomy" id="632292"/>
    <lineage>
        <taxon>Bacteria</taxon>
        <taxon>Bacillati</taxon>
        <taxon>Bacillota</taxon>
        <taxon>Bacillota incertae sedis</taxon>
        <taxon>Caldicellulosiruptorales</taxon>
        <taxon>Caldicellulosiruptoraceae</taxon>
        <taxon>Caldicellulosiruptor</taxon>
    </lineage>
</organism>
<evidence type="ECO:0000256" key="3">
    <source>
        <dbReference type="ARBA" id="ARBA00006739"/>
    </source>
</evidence>
<dbReference type="HOGENOM" id="CLU_033536_9_0_9"/>
<evidence type="ECO:0000256" key="9">
    <source>
        <dbReference type="ARBA" id="ARBA00022968"/>
    </source>
</evidence>
<evidence type="ECO:0000256" key="1">
    <source>
        <dbReference type="ARBA" id="ARBA00004389"/>
    </source>
</evidence>
<gene>
    <name evidence="14" type="ordered locus">Calhy_0388</name>
</gene>
<dbReference type="EC" id="2.4.1.117" evidence="4"/>
<keyword evidence="15" id="KW-1185">Reference proteome</keyword>
<proteinExistence type="inferred from homology"/>
<dbReference type="CAZy" id="GT2">
    <property type="family name" value="Glycosyltransferase Family 2"/>
</dbReference>
<evidence type="ECO:0000313" key="14">
    <source>
        <dbReference type="EMBL" id="ADQ06136.1"/>
    </source>
</evidence>
<evidence type="ECO:0000256" key="6">
    <source>
        <dbReference type="ARBA" id="ARBA00022679"/>
    </source>
</evidence>
<dbReference type="InterPro" id="IPR029044">
    <property type="entry name" value="Nucleotide-diphossugar_trans"/>
</dbReference>
<keyword evidence="5" id="KW-0328">Glycosyltransferase</keyword>
<evidence type="ECO:0000256" key="5">
    <source>
        <dbReference type="ARBA" id="ARBA00022676"/>
    </source>
</evidence>
<dbReference type="PANTHER" id="PTHR10859:SF91">
    <property type="entry name" value="DOLICHYL-PHOSPHATE BETA-GLUCOSYLTRANSFERASE"/>
    <property type="match status" value="1"/>
</dbReference>
<keyword evidence="8" id="KW-0256">Endoplasmic reticulum</keyword>
<keyword evidence="7" id="KW-0812">Transmembrane</keyword>
<dbReference type="KEGG" id="chd:Calhy_0388"/>
<dbReference type="OrthoDB" id="9810303at2"/>
<dbReference type="Proteomes" id="UP000006890">
    <property type="component" value="Chromosome"/>
</dbReference>
<dbReference type="AlphaFoldDB" id="E4QBW2"/>
<dbReference type="STRING" id="632292.Calhy_0388"/>
<keyword evidence="6 14" id="KW-0808">Transferase</keyword>
<dbReference type="GO" id="GO:0004581">
    <property type="term" value="F:dolichyl-phosphate beta-glucosyltransferase activity"/>
    <property type="evidence" value="ECO:0007669"/>
    <property type="project" value="UniProtKB-EC"/>
</dbReference>